<evidence type="ECO:0000313" key="1">
    <source>
        <dbReference type="EMBL" id="MFC6789356.1"/>
    </source>
</evidence>
<name>A0ABW2BJ02_9HYPH</name>
<reference evidence="2" key="1">
    <citation type="journal article" date="2019" name="Int. J. Syst. Evol. Microbiol.">
        <title>The Global Catalogue of Microorganisms (GCM) 10K type strain sequencing project: providing services to taxonomists for standard genome sequencing and annotation.</title>
        <authorList>
            <consortium name="The Broad Institute Genomics Platform"/>
            <consortium name="The Broad Institute Genome Sequencing Center for Infectious Disease"/>
            <person name="Wu L."/>
            <person name="Ma J."/>
        </authorList>
    </citation>
    <scope>NUCLEOTIDE SEQUENCE [LARGE SCALE GENOMIC DNA]</scope>
    <source>
        <strain evidence="2">CCUG 48316</strain>
    </source>
</reference>
<dbReference type="EMBL" id="JBHSWN010000001">
    <property type="protein sequence ID" value="MFC6789356.1"/>
    <property type="molecule type" value="Genomic_DNA"/>
</dbReference>
<comment type="caution">
    <text evidence="1">The sequence shown here is derived from an EMBL/GenBank/DDBJ whole genome shotgun (WGS) entry which is preliminary data.</text>
</comment>
<gene>
    <name evidence="1" type="ORF">ACFQE0_06775</name>
</gene>
<accession>A0ABW2BJ02</accession>
<dbReference type="Proteomes" id="UP001596292">
    <property type="component" value="Unassembled WGS sequence"/>
</dbReference>
<keyword evidence="2" id="KW-1185">Reference proteome</keyword>
<protein>
    <submittedName>
        <fullName evidence="1">Uncharacterized protein</fullName>
    </submittedName>
</protein>
<proteinExistence type="predicted"/>
<sequence length="67" mass="7167">MAAATEPNDPLAEAADLAVELRKSLGRTGHGALRLAADLLLWEINTAIAERHVISDKPVPGLSRRAR</sequence>
<evidence type="ECO:0000313" key="2">
    <source>
        <dbReference type="Proteomes" id="UP001596292"/>
    </source>
</evidence>
<organism evidence="1 2">
    <name type="scientific">Methylobacterium komagatae</name>
    <dbReference type="NCBI Taxonomy" id="374425"/>
    <lineage>
        <taxon>Bacteria</taxon>
        <taxon>Pseudomonadati</taxon>
        <taxon>Pseudomonadota</taxon>
        <taxon>Alphaproteobacteria</taxon>
        <taxon>Hyphomicrobiales</taxon>
        <taxon>Methylobacteriaceae</taxon>
        <taxon>Methylobacterium</taxon>
    </lineage>
</organism>